<dbReference type="SMART" id="SM00487">
    <property type="entry name" value="DEXDc"/>
    <property type="match status" value="1"/>
</dbReference>
<dbReference type="GO" id="GO:0003724">
    <property type="term" value="F:RNA helicase activity"/>
    <property type="evidence" value="ECO:0007669"/>
    <property type="project" value="UniProtKB-EC"/>
</dbReference>
<keyword evidence="2" id="KW-0547">Nucleotide-binding</keyword>
<name>A0A8I6S8C0_CIMLE</name>
<evidence type="ECO:0000256" key="1">
    <source>
        <dbReference type="ARBA" id="ARBA00012552"/>
    </source>
</evidence>
<dbReference type="RefSeq" id="XP_014259719.1">
    <property type="nucleotide sequence ID" value="XM_014404233.2"/>
</dbReference>
<evidence type="ECO:0000256" key="5">
    <source>
        <dbReference type="ARBA" id="ARBA00022840"/>
    </source>
</evidence>
<dbReference type="PROSITE" id="PS51194">
    <property type="entry name" value="HELICASE_CTER"/>
    <property type="match status" value="1"/>
</dbReference>
<organism evidence="10 11">
    <name type="scientific">Cimex lectularius</name>
    <name type="common">Bed bug</name>
    <name type="synonym">Acanthia lectularia</name>
    <dbReference type="NCBI Taxonomy" id="79782"/>
    <lineage>
        <taxon>Eukaryota</taxon>
        <taxon>Metazoa</taxon>
        <taxon>Ecdysozoa</taxon>
        <taxon>Arthropoda</taxon>
        <taxon>Hexapoda</taxon>
        <taxon>Insecta</taxon>
        <taxon>Pterygota</taxon>
        <taxon>Neoptera</taxon>
        <taxon>Paraneoptera</taxon>
        <taxon>Hemiptera</taxon>
        <taxon>Heteroptera</taxon>
        <taxon>Panheteroptera</taxon>
        <taxon>Cimicomorpha</taxon>
        <taxon>Cimicidae</taxon>
        <taxon>Cimex</taxon>
    </lineage>
</organism>
<dbReference type="Proteomes" id="UP000494040">
    <property type="component" value="Unassembled WGS sequence"/>
</dbReference>
<keyword evidence="3" id="KW-0378">Hydrolase</keyword>
<dbReference type="KEGG" id="clec:106672649"/>
<dbReference type="CDD" id="cd18787">
    <property type="entry name" value="SF2_C_DEAD"/>
    <property type="match status" value="1"/>
</dbReference>
<dbReference type="Pfam" id="PF00270">
    <property type="entry name" value="DEAD"/>
    <property type="match status" value="1"/>
</dbReference>
<dbReference type="Gene3D" id="3.40.50.300">
    <property type="entry name" value="P-loop containing nucleotide triphosphate hydrolases"/>
    <property type="match status" value="2"/>
</dbReference>
<evidence type="ECO:0000259" key="8">
    <source>
        <dbReference type="PROSITE" id="PS51194"/>
    </source>
</evidence>
<dbReference type="OMA" id="NGDMLMK"/>
<keyword evidence="5" id="KW-0067">ATP-binding</keyword>
<feature type="short sequence motif" description="Q motif" evidence="6">
    <location>
        <begin position="133"/>
        <end position="161"/>
    </location>
</feature>
<feature type="domain" description="Helicase C-terminal" evidence="8">
    <location>
        <begin position="382"/>
        <end position="533"/>
    </location>
</feature>
<evidence type="ECO:0000256" key="3">
    <source>
        <dbReference type="ARBA" id="ARBA00022801"/>
    </source>
</evidence>
<proteinExistence type="predicted"/>
<keyword evidence="11" id="KW-1185">Reference proteome</keyword>
<evidence type="ECO:0000259" key="7">
    <source>
        <dbReference type="PROSITE" id="PS51192"/>
    </source>
</evidence>
<evidence type="ECO:0000259" key="9">
    <source>
        <dbReference type="PROSITE" id="PS51195"/>
    </source>
</evidence>
<dbReference type="PROSITE" id="PS51192">
    <property type="entry name" value="HELICASE_ATP_BIND_1"/>
    <property type="match status" value="1"/>
</dbReference>
<feature type="domain" description="DEAD-box RNA helicase Q" evidence="9">
    <location>
        <begin position="133"/>
        <end position="161"/>
    </location>
</feature>
<dbReference type="InterPro" id="IPR001650">
    <property type="entry name" value="Helicase_C-like"/>
</dbReference>
<evidence type="ECO:0000256" key="2">
    <source>
        <dbReference type="ARBA" id="ARBA00022741"/>
    </source>
</evidence>
<protein>
    <recommendedName>
        <fullName evidence="1">RNA helicase</fullName>
        <ecNumber evidence="1">3.6.4.13</ecNumber>
    </recommendedName>
</protein>
<dbReference type="InterPro" id="IPR011545">
    <property type="entry name" value="DEAD/DEAH_box_helicase_dom"/>
</dbReference>
<evidence type="ECO:0000256" key="4">
    <source>
        <dbReference type="ARBA" id="ARBA00022806"/>
    </source>
</evidence>
<feature type="domain" description="Helicase ATP-binding" evidence="7">
    <location>
        <begin position="164"/>
        <end position="353"/>
    </location>
</feature>
<dbReference type="PROSITE" id="PS51195">
    <property type="entry name" value="Q_MOTIF"/>
    <property type="match status" value="1"/>
</dbReference>
<dbReference type="SUPFAM" id="SSF52540">
    <property type="entry name" value="P-loop containing nucleoside triphosphate hydrolases"/>
    <property type="match status" value="1"/>
</dbReference>
<evidence type="ECO:0000256" key="6">
    <source>
        <dbReference type="PROSITE-ProRule" id="PRU00552"/>
    </source>
</evidence>
<dbReference type="InterPro" id="IPR027417">
    <property type="entry name" value="P-loop_NTPase"/>
</dbReference>
<reference evidence="10" key="1">
    <citation type="submission" date="2022-01" db="UniProtKB">
        <authorList>
            <consortium name="EnsemblMetazoa"/>
        </authorList>
    </citation>
    <scope>IDENTIFICATION</scope>
</reference>
<dbReference type="GO" id="GO:0003676">
    <property type="term" value="F:nucleic acid binding"/>
    <property type="evidence" value="ECO:0007669"/>
    <property type="project" value="InterPro"/>
</dbReference>
<dbReference type="SMART" id="SM00490">
    <property type="entry name" value="HELICc"/>
    <property type="match status" value="1"/>
</dbReference>
<keyword evidence="4" id="KW-0347">Helicase</keyword>
<dbReference type="InterPro" id="IPR014001">
    <property type="entry name" value="Helicase_ATP-bd"/>
</dbReference>
<evidence type="ECO:0000313" key="11">
    <source>
        <dbReference type="Proteomes" id="UP000494040"/>
    </source>
</evidence>
<dbReference type="EC" id="3.6.4.13" evidence="1"/>
<dbReference type="Pfam" id="PF00271">
    <property type="entry name" value="Helicase_C"/>
    <property type="match status" value="1"/>
</dbReference>
<dbReference type="PANTHER" id="PTHR47960">
    <property type="entry name" value="DEAD-BOX ATP-DEPENDENT RNA HELICASE 50"/>
    <property type="match status" value="1"/>
</dbReference>
<dbReference type="CTD" id="33254"/>
<sequence>MRLLKRLSCLHRQQFQVPCSNVLFRLQCKPLSTEADVLDLFDLKDANRYGNKVLESPKQHETPQIEQKKGPPIIECKRSEFNHYRNQKYDHLAPIPLASKGWNHYKSKGDYFKIQIYNEDKNKDELYWDDSNKSFSDLNLESAVVDAVNSLGIYNPTFIQELSIPTILSGRNALITAETGCGKTLAYLLPIVQQLVEWNREGKSRPPNTPLAMILCPNRELVFQIGEIAKKLSYQLPFRCEMLVGGRTKKKMLNPDFKNVDLQITTIGVISKLTTMGLFDVKEVRHLVLDEADTMLDDSFNDLLLRFMKKFQIMYTKEGATGAKGCQLTLASATKPTSLYTILQEFIETDSLVKLTSPRLHRVMPHVPQIFYRLGPSDKSGKILHLARAALRDNKPTIIFSNKSSTSDWISLLLGENHIPSINLNGNMPVVIRSGKFRDFQEQKIKILSCTDIASRGLDTKHVKQVINFDFPLYMADYIHRCGRTGRCGSPQDCSVINFVSGEREVEIVNKIEMAVRTMDVLPNVNANITKIIHHKIIKRTY</sequence>
<dbReference type="EnsemblMetazoa" id="XM_014404233.2">
    <property type="protein sequence ID" value="XP_014259719.1"/>
    <property type="gene ID" value="LOC106672649"/>
</dbReference>
<dbReference type="OrthoDB" id="10256233at2759"/>
<dbReference type="GO" id="GO:0016787">
    <property type="term" value="F:hydrolase activity"/>
    <property type="evidence" value="ECO:0007669"/>
    <property type="project" value="UniProtKB-KW"/>
</dbReference>
<accession>A0A8I6S8C0</accession>
<dbReference type="GeneID" id="106672649"/>
<dbReference type="GO" id="GO:0005524">
    <property type="term" value="F:ATP binding"/>
    <property type="evidence" value="ECO:0007669"/>
    <property type="project" value="UniProtKB-KW"/>
</dbReference>
<dbReference type="InterPro" id="IPR014014">
    <property type="entry name" value="RNA_helicase_DEAD_Q_motif"/>
</dbReference>
<dbReference type="AlphaFoldDB" id="A0A8I6S8C0"/>
<evidence type="ECO:0000313" key="10">
    <source>
        <dbReference type="EnsemblMetazoa" id="XP_014259719.1"/>
    </source>
</evidence>